<dbReference type="InterPro" id="IPR036249">
    <property type="entry name" value="Thioredoxin-like_sf"/>
</dbReference>
<dbReference type="Gramene" id="ONK76500">
    <property type="protein sequence ID" value="ONK76500"/>
    <property type="gene ID" value="A4U43_C03F28720"/>
</dbReference>
<dbReference type="Gene3D" id="3.40.30.10">
    <property type="entry name" value="Glutaredoxin"/>
    <property type="match status" value="1"/>
</dbReference>
<accession>A0A5P1FIU0</accession>
<dbReference type="Proteomes" id="UP000243459">
    <property type="component" value="Chromosome 3"/>
</dbReference>
<dbReference type="GO" id="GO:0009507">
    <property type="term" value="C:chloroplast"/>
    <property type="evidence" value="ECO:0007669"/>
    <property type="project" value="UniProtKB-ARBA"/>
</dbReference>
<dbReference type="InterPro" id="IPR013766">
    <property type="entry name" value="Thioredoxin_domain"/>
</dbReference>
<dbReference type="AlphaFoldDB" id="A0A5P1FIU0"/>
<reference evidence="6" key="1">
    <citation type="journal article" date="2017" name="Nat. Commun.">
        <title>The asparagus genome sheds light on the origin and evolution of a young Y chromosome.</title>
        <authorList>
            <person name="Harkess A."/>
            <person name="Zhou J."/>
            <person name="Xu C."/>
            <person name="Bowers J.E."/>
            <person name="Van der Hulst R."/>
            <person name="Ayyampalayam S."/>
            <person name="Mercati F."/>
            <person name="Riccardi P."/>
            <person name="McKain M.R."/>
            <person name="Kakrana A."/>
            <person name="Tang H."/>
            <person name="Ray J."/>
            <person name="Groenendijk J."/>
            <person name="Arikit S."/>
            <person name="Mathioni S.M."/>
            <person name="Nakano M."/>
            <person name="Shan H."/>
            <person name="Telgmann-Rauber A."/>
            <person name="Kanno A."/>
            <person name="Yue Z."/>
            <person name="Chen H."/>
            <person name="Li W."/>
            <person name="Chen Y."/>
            <person name="Xu X."/>
            <person name="Zhang Y."/>
            <person name="Luo S."/>
            <person name="Chen H."/>
            <person name="Gao J."/>
            <person name="Mao Z."/>
            <person name="Pires J.C."/>
            <person name="Luo M."/>
            <person name="Kudrna D."/>
            <person name="Wing R.A."/>
            <person name="Meyers B.C."/>
            <person name="Yi K."/>
            <person name="Kong H."/>
            <person name="Lavrijsen P."/>
            <person name="Sunseri F."/>
            <person name="Falavigna A."/>
            <person name="Ye Y."/>
            <person name="Leebens-Mack J.H."/>
            <person name="Chen G."/>
        </authorList>
    </citation>
    <scope>NUCLEOTIDE SEQUENCE [LARGE SCALE GENOMIC DNA]</scope>
    <source>
        <strain evidence="6">cv. DH0086</strain>
    </source>
</reference>
<feature type="domain" description="Thioredoxin" evidence="4">
    <location>
        <begin position="90"/>
        <end position="167"/>
    </location>
</feature>
<dbReference type="SUPFAM" id="SSF52833">
    <property type="entry name" value="Thioredoxin-like"/>
    <property type="match status" value="1"/>
</dbReference>
<protein>
    <recommendedName>
        <fullName evidence="4">Thioredoxin domain-containing protein</fullName>
    </recommendedName>
</protein>
<dbReference type="PANTHER" id="PTHR43601:SF11">
    <property type="entry name" value="EXPRESSED PROTEIN"/>
    <property type="match status" value="1"/>
</dbReference>
<proteinExistence type="inferred from homology"/>
<evidence type="ECO:0000259" key="4">
    <source>
        <dbReference type="Pfam" id="PF00085"/>
    </source>
</evidence>
<dbReference type="EMBL" id="CM007383">
    <property type="protein sequence ID" value="ONK76500.1"/>
    <property type="molecule type" value="Genomic_DNA"/>
</dbReference>
<evidence type="ECO:0000256" key="3">
    <source>
        <dbReference type="SAM" id="MobiDB-lite"/>
    </source>
</evidence>
<dbReference type="GO" id="GO:0045454">
    <property type="term" value="P:cell redox homeostasis"/>
    <property type="evidence" value="ECO:0007669"/>
    <property type="project" value="TreeGrafter"/>
</dbReference>
<comment type="similarity">
    <text evidence="1">Belongs to the thioredoxin family.</text>
</comment>
<keyword evidence="6" id="KW-1185">Reference proteome</keyword>
<dbReference type="Pfam" id="PF00085">
    <property type="entry name" value="Thioredoxin"/>
    <property type="match status" value="1"/>
</dbReference>
<keyword evidence="2" id="KW-0676">Redox-active center</keyword>
<organism evidence="5 6">
    <name type="scientific">Asparagus officinalis</name>
    <name type="common">Garden asparagus</name>
    <dbReference type="NCBI Taxonomy" id="4686"/>
    <lineage>
        <taxon>Eukaryota</taxon>
        <taxon>Viridiplantae</taxon>
        <taxon>Streptophyta</taxon>
        <taxon>Embryophyta</taxon>
        <taxon>Tracheophyta</taxon>
        <taxon>Spermatophyta</taxon>
        <taxon>Magnoliopsida</taxon>
        <taxon>Liliopsida</taxon>
        <taxon>Asparagales</taxon>
        <taxon>Asparagaceae</taxon>
        <taxon>Asparagoideae</taxon>
        <taxon>Asparagus</taxon>
    </lineage>
</organism>
<evidence type="ECO:0000313" key="6">
    <source>
        <dbReference type="Proteomes" id="UP000243459"/>
    </source>
</evidence>
<evidence type="ECO:0000313" key="5">
    <source>
        <dbReference type="EMBL" id="ONK76500.1"/>
    </source>
</evidence>
<name>A0A5P1FIU0_ASPOF</name>
<sequence length="365" mass="40733">MRQCEGIFANMQCLRSKTQAPSSSSLLLQGGSAAASSTPCDPLEPPWLFRSFQTLASIATQTLNKSAPRPPARRVRLSSEEQGEAEHRALASALASAKEATVIEFYSPKCRLCSSLLDLVLDLEAKNEDWVRFVLADAENEKWLPELLHYDIKYVPCFVLLDKHGRALAKTGIPTSRMHVVAGLSHLLQLKKPPRPKRKGYIYLPPRPTSQPHLAIRILEDCLSCVSLGPYTMQIWVLVDVNNNGGNWYLNCRLSSGKSKCGYLDILSPYSNSMRAKPHFFLYRCVTLLPFGGREKLFLTETYVVGRSDGRVYGMRREVCERFLSLDLKSGKMTEVVNGELVGGGYVYGYDNSSSIGLFTQQRGK</sequence>
<evidence type="ECO:0000256" key="2">
    <source>
        <dbReference type="ARBA" id="ARBA00023284"/>
    </source>
</evidence>
<evidence type="ECO:0000256" key="1">
    <source>
        <dbReference type="ARBA" id="ARBA00008987"/>
    </source>
</evidence>
<gene>
    <name evidence="5" type="ORF">A4U43_C03F28720</name>
</gene>
<dbReference type="PANTHER" id="PTHR43601">
    <property type="entry name" value="THIOREDOXIN, MITOCHONDRIAL"/>
    <property type="match status" value="1"/>
</dbReference>
<feature type="region of interest" description="Disordered" evidence="3">
    <location>
        <begin position="63"/>
        <end position="82"/>
    </location>
</feature>